<dbReference type="SUPFAM" id="SSF51569">
    <property type="entry name" value="Aldolase"/>
    <property type="match status" value="1"/>
</dbReference>
<dbReference type="CDD" id="cd00452">
    <property type="entry name" value="KDPG_aldolase"/>
    <property type="match status" value="1"/>
</dbReference>
<evidence type="ECO:0000256" key="5">
    <source>
        <dbReference type="ARBA" id="ARBA00023277"/>
    </source>
</evidence>
<protein>
    <submittedName>
        <fullName evidence="6">Bifunctional 4-hydroxy-2-oxoglutarate aldolase/2-dehydro-3-deoxy-phosphogluconate aldolase</fullName>
        <ecNumber evidence="6">4.1.2.14</ecNumber>
        <ecNumber evidence="6">4.1.3.16</ecNumber>
    </submittedName>
</protein>
<dbReference type="EC" id="4.1.3.16" evidence="6"/>
<dbReference type="NCBIfam" id="NF005119">
    <property type="entry name" value="PRK06552.1"/>
    <property type="match status" value="1"/>
</dbReference>
<dbReference type="NCBIfam" id="TIGR01182">
    <property type="entry name" value="eda"/>
    <property type="match status" value="1"/>
</dbReference>
<dbReference type="GO" id="GO:0008675">
    <property type="term" value="F:2-dehydro-3-deoxy-phosphogluconate aldolase activity"/>
    <property type="evidence" value="ECO:0007669"/>
    <property type="project" value="UniProtKB-EC"/>
</dbReference>
<dbReference type="OrthoDB" id="9802667at2"/>
<dbReference type="PANTHER" id="PTHR30246:SF1">
    <property type="entry name" value="2-DEHYDRO-3-DEOXY-6-PHOSPHOGALACTONATE ALDOLASE-RELATED"/>
    <property type="match status" value="1"/>
</dbReference>
<accession>A0A6N8CKU8</accession>
<evidence type="ECO:0000313" key="7">
    <source>
        <dbReference type="Proteomes" id="UP000440978"/>
    </source>
</evidence>
<evidence type="ECO:0000256" key="4">
    <source>
        <dbReference type="ARBA" id="ARBA00023239"/>
    </source>
</evidence>
<dbReference type="EMBL" id="WNHB01000001">
    <property type="protein sequence ID" value="MTT30419.1"/>
    <property type="molecule type" value="Genomic_DNA"/>
</dbReference>
<comment type="pathway">
    <text evidence="1">Carbohydrate acid metabolism.</text>
</comment>
<gene>
    <name evidence="6" type="primary">eda</name>
    <name evidence="6" type="ORF">GMB86_00130</name>
</gene>
<dbReference type="Proteomes" id="UP000440978">
    <property type="component" value="Unassembled WGS sequence"/>
</dbReference>
<dbReference type="GO" id="GO:0008700">
    <property type="term" value="F:(R,S)-4-hydroxy-2-oxoglutarate aldolase activity"/>
    <property type="evidence" value="ECO:0007669"/>
    <property type="project" value="UniProtKB-EC"/>
</dbReference>
<comment type="caution">
    <text evidence="6">The sequence shown here is derived from an EMBL/GenBank/DDBJ whole genome shotgun (WGS) entry which is preliminary data.</text>
</comment>
<dbReference type="AlphaFoldDB" id="A0A6N8CKU8"/>
<dbReference type="EC" id="4.1.2.14" evidence="6"/>
<proteinExistence type="inferred from homology"/>
<dbReference type="Pfam" id="PF01081">
    <property type="entry name" value="Aldolase"/>
    <property type="match status" value="1"/>
</dbReference>
<comment type="subunit">
    <text evidence="3">Homotrimer.</text>
</comment>
<evidence type="ECO:0000256" key="1">
    <source>
        <dbReference type="ARBA" id="ARBA00004761"/>
    </source>
</evidence>
<reference evidence="6 7" key="1">
    <citation type="submission" date="2019-11" db="EMBL/GenBank/DDBJ databases">
        <title>Terrilactibacillus tamarindus sp. nov. BCM23-1 isolated from bark of Tamarindus indica.</title>
        <authorList>
            <person name="Kingkaew E."/>
            <person name="Tanasupawat S."/>
        </authorList>
    </citation>
    <scope>NUCLEOTIDE SEQUENCE [LARGE SCALE GENOMIC DNA]</scope>
    <source>
        <strain evidence="6 7">BCM23-1</strain>
    </source>
</reference>
<evidence type="ECO:0000256" key="3">
    <source>
        <dbReference type="ARBA" id="ARBA00011233"/>
    </source>
</evidence>
<keyword evidence="7" id="KW-1185">Reference proteome</keyword>
<dbReference type="RefSeq" id="WP_155215582.1">
    <property type="nucleotide sequence ID" value="NZ_WNHB01000001.1"/>
</dbReference>
<keyword evidence="4 6" id="KW-0456">Lyase</keyword>
<dbReference type="Gene3D" id="3.20.20.70">
    <property type="entry name" value="Aldolase class I"/>
    <property type="match status" value="1"/>
</dbReference>
<comment type="similarity">
    <text evidence="2">Belongs to the KHG/KDPG aldolase family.</text>
</comment>
<dbReference type="InterPro" id="IPR013785">
    <property type="entry name" value="Aldolase_TIM"/>
</dbReference>
<organism evidence="6 7">
    <name type="scientific">Terrilactibacillus tamarindi</name>
    <dbReference type="NCBI Taxonomy" id="2599694"/>
    <lineage>
        <taxon>Bacteria</taxon>
        <taxon>Bacillati</taxon>
        <taxon>Bacillota</taxon>
        <taxon>Bacilli</taxon>
        <taxon>Bacillales</taxon>
        <taxon>Bacillaceae</taxon>
        <taxon>Terrilactibacillus</taxon>
    </lineage>
</organism>
<name>A0A6N8CKU8_9BACI</name>
<evidence type="ECO:0000313" key="6">
    <source>
        <dbReference type="EMBL" id="MTT30419.1"/>
    </source>
</evidence>
<dbReference type="InterPro" id="IPR000887">
    <property type="entry name" value="Aldlse_KDPG_KHG"/>
</dbReference>
<evidence type="ECO:0000256" key="2">
    <source>
        <dbReference type="ARBA" id="ARBA00006906"/>
    </source>
</evidence>
<sequence length="212" mass="22554">MLNKYEVLNKMNQGRLVAVVRGSDAEDAINISESCIRGGIQSIEVAFTTPNCLEAIRKLADQERDALIGAGTVLDPETARLSILYGAAFVVSPNFSKAICEVCNLYSVPYLPGCLTVSEMVEALKAGVDVVKVFPGSTVGTGFIKNIKGPLPNIQLMPTGGVNLQNVTEWLDQGCFAVGVGSVLTKGAEKGNYTCVEENAEQFAHKVSAYSC</sequence>
<keyword evidence="5" id="KW-0119">Carbohydrate metabolism</keyword>
<dbReference type="PANTHER" id="PTHR30246">
    <property type="entry name" value="2-KETO-3-DEOXY-6-PHOSPHOGLUCONATE ALDOLASE"/>
    <property type="match status" value="1"/>
</dbReference>